<protein>
    <submittedName>
        <fullName evidence="8">Heterodisulfide reductase-related iron-sulfur binding cluster</fullName>
    </submittedName>
</protein>
<proteinExistence type="predicted"/>
<evidence type="ECO:0000256" key="3">
    <source>
        <dbReference type="ARBA" id="ARBA00023002"/>
    </source>
</evidence>
<evidence type="ECO:0000256" key="4">
    <source>
        <dbReference type="ARBA" id="ARBA00023004"/>
    </source>
</evidence>
<sequence>MVDKFIELDEEVLNELKDISGSCIECGLCVKECEMLQHFCVSPKSLFKDAVRKRNIDVSIPYSCSMCKTCKSVCPKNLDLSNAFMNIRKYVVKNNKKISPMKGHRSVHMHQKLSFSRLFSGILGNKTGRKKTKRLFMPGCSLCAYNPALVFKTFEYLKKDFPETALLVECCGSPSKSIGEEEIFQKKIKKFKEIVDSSGAIEIITACQSCFLLLRESGLAQNVISLWNVLANIGLPRGMKGIGKDSDIVFSIQDSCATRYRDDIQNNVRHIMEELGYRVREGQYYGKHTHCCGTGGMISTTNPDISRQIMRATAGCSSTDYILTYCASCRESMSIGGKKSLHLLDLIFGGRWDSSCKIPDNISLCRNWVNRYKVIRGGHKFE</sequence>
<dbReference type="Pfam" id="PF02754">
    <property type="entry name" value="CCG"/>
    <property type="match status" value="2"/>
</dbReference>
<feature type="domain" description="4Fe-4S ferredoxin-type" evidence="7">
    <location>
        <begin position="22"/>
        <end position="78"/>
    </location>
</feature>
<dbReference type="RefSeq" id="WP_369703820.1">
    <property type="nucleotide sequence ID" value="NZ_JBGEWD010000005.1"/>
</dbReference>
<comment type="caution">
    <text evidence="8">The sequence shown here is derived from an EMBL/GenBank/DDBJ whole genome shotgun (WGS) entry which is preliminary data.</text>
</comment>
<organism evidence="8 9">
    <name type="scientific">Clostridium moutaii</name>
    <dbReference type="NCBI Taxonomy" id="3240932"/>
    <lineage>
        <taxon>Bacteria</taxon>
        <taxon>Bacillati</taxon>
        <taxon>Bacillota</taxon>
        <taxon>Clostridia</taxon>
        <taxon>Eubacteriales</taxon>
        <taxon>Clostridiaceae</taxon>
        <taxon>Clostridium</taxon>
    </lineage>
</organism>
<dbReference type="PANTHER" id="PTHR43255">
    <property type="entry name" value="IRON-SULFUR-BINDING OXIDOREDUCTASE FADF-RELATED-RELATED"/>
    <property type="match status" value="1"/>
</dbReference>
<keyword evidence="3" id="KW-0560">Oxidoreductase</keyword>
<keyword evidence="1" id="KW-0004">4Fe-4S</keyword>
<evidence type="ECO:0000259" key="7">
    <source>
        <dbReference type="Pfam" id="PF13183"/>
    </source>
</evidence>
<gene>
    <name evidence="8" type="ORF">AB8U03_06925</name>
</gene>
<keyword evidence="4" id="KW-0408">Iron</keyword>
<keyword evidence="2" id="KW-0479">Metal-binding</keyword>
<dbReference type="InterPro" id="IPR009051">
    <property type="entry name" value="Helical_ferredxn"/>
</dbReference>
<dbReference type="InterPro" id="IPR051460">
    <property type="entry name" value="HdrC_iron-sulfur_subunit"/>
</dbReference>
<dbReference type="InterPro" id="IPR017900">
    <property type="entry name" value="4Fe4S_Fe_S_CS"/>
</dbReference>
<dbReference type="InterPro" id="IPR017896">
    <property type="entry name" value="4Fe4S_Fe-S-bd"/>
</dbReference>
<evidence type="ECO:0000313" key="9">
    <source>
        <dbReference type="Proteomes" id="UP001564657"/>
    </source>
</evidence>
<feature type="domain" description="Cysteine-rich" evidence="6">
    <location>
        <begin position="137"/>
        <end position="214"/>
    </location>
</feature>
<dbReference type="InterPro" id="IPR004017">
    <property type="entry name" value="Cys_rich_dom"/>
</dbReference>
<dbReference type="Gene3D" id="1.10.1060.10">
    <property type="entry name" value="Alpha-helical ferredoxin"/>
    <property type="match status" value="1"/>
</dbReference>
<keyword evidence="5" id="KW-0411">Iron-sulfur</keyword>
<name>A0ABV4BMC8_9CLOT</name>
<dbReference type="PROSITE" id="PS00198">
    <property type="entry name" value="4FE4S_FER_1"/>
    <property type="match status" value="2"/>
</dbReference>
<dbReference type="EMBL" id="JBGEWD010000005">
    <property type="protein sequence ID" value="MEY7999930.1"/>
    <property type="molecule type" value="Genomic_DNA"/>
</dbReference>
<dbReference type="Proteomes" id="UP001564657">
    <property type="component" value="Unassembled WGS sequence"/>
</dbReference>
<evidence type="ECO:0000259" key="6">
    <source>
        <dbReference type="Pfam" id="PF02754"/>
    </source>
</evidence>
<evidence type="ECO:0000313" key="8">
    <source>
        <dbReference type="EMBL" id="MEY7999930.1"/>
    </source>
</evidence>
<dbReference type="Pfam" id="PF13183">
    <property type="entry name" value="Fer4_8"/>
    <property type="match status" value="1"/>
</dbReference>
<dbReference type="SUPFAM" id="SSF46548">
    <property type="entry name" value="alpha-helical ferredoxin"/>
    <property type="match status" value="1"/>
</dbReference>
<reference evidence="8 9" key="1">
    <citation type="submission" date="2024-08" db="EMBL/GenBank/DDBJ databases">
        <title>Clostridium lapicellarii sp. nov., and Clostridium renhuaiense sp. nov., two species isolated from the mud in a fermentation cellar used for producing sauce-flavour Chinese liquors.</title>
        <authorList>
            <person name="Yang F."/>
            <person name="Wang H."/>
            <person name="Chen L.Q."/>
            <person name="Zhou N."/>
            <person name="Lu J.J."/>
            <person name="Pu X.X."/>
            <person name="Wan B."/>
            <person name="Wang L."/>
            <person name="Liu S.J."/>
        </authorList>
    </citation>
    <scope>NUCLEOTIDE SEQUENCE [LARGE SCALE GENOMIC DNA]</scope>
    <source>
        <strain evidence="8 9">MT-5</strain>
    </source>
</reference>
<accession>A0ABV4BMC8</accession>
<evidence type="ECO:0000256" key="2">
    <source>
        <dbReference type="ARBA" id="ARBA00022723"/>
    </source>
</evidence>
<evidence type="ECO:0000256" key="5">
    <source>
        <dbReference type="ARBA" id="ARBA00023014"/>
    </source>
</evidence>
<evidence type="ECO:0000256" key="1">
    <source>
        <dbReference type="ARBA" id="ARBA00022485"/>
    </source>
</evidence>
<feature type="domain" description="Cysteine-rich" evidence="6">
    <location>
        <begin position="252"/>
        <end position="330"/>
    </location>
</feature>
<dbReference type="PANTHER" id="PTHR43255:SF1">
    <property type="entry name" value="IRON-SULFUR-BINDING OXIDOREDUCTASE FADF-RELATED"/>
    <property type="match status" value="1"/>
</dbReference>
<keyword evidence="9" id="KW-1185">Reference proteome</keyword>